<protein>
    <submittedName>
        <fullName evidence="2">Uncharacterized protein</fullName>
    </submittedName>
</protein>
<organism evidence="2 3">
    <name type="scientific">Marasmiellus scandens</name>
    <dbReference type="NCBI Taxonomy" id="2682957"/>
    <lineage>
        <taxon>Eukaryota</taxon>
        <taxon>Fungi</taxon>
        <taxon>Dikarya</taxon>
        <taxon>Basidiomycota</taxon>
        <taxon>Agaricomycotina</taxon>
        <taxon>Agaricomycetes</taxon>
        <taxon>Agaricomycetidae</taxon>
        <taxon>Agaricales</taxon>
        <taxon>Marasmiineae</taxon>
        <taxon>Omphalotaceae</taxon>
        <taxon>Marasmiellus</taxon>
    </lineage>
</organism>
<dbReference type="EMBL" id="JBANRG010000116">
    <property type="protein sequence ID" value="KAK7434802.1"/>
    <property type="molecule type" value="Genomic_DNA"/>
</dbReference>
<evidence type="ECO:0000256" key="1">
    <source>
        <dbReference type="SAM" id="MobiDB-lite"/>
    </source>
</evidence>
<evidence type="ECO:0000313" key="2">
    <source>
        <dbReference type="EMBL" id="KAK7434802.1"/>
    </source>
</evidence>
<reference evidence="2 3" key="1">
    <citation type="submission" date="2024-01" db="EMBL/GenBank/DDBJ databases">
        <title>A draft genome for the cacao thread blight pathogen Marasmiellus scandens.</title>
        <authorList>
            <person name="Baruah I.K."/>
            <person name="Leung J."/>
            <person name="Bukari Y."/>
            <person name="Amoako-Attah I."/>
            <person name="Meinhardt L.W."/>
            <person name="Bailey B.A."/>
            <person name="Cohen S.P."/>
        </authorList>
    </citation>
    <scope>NUCLEOTIDE SEQUENCE [LARGE SCALE GENOMIC DNA]</scope>
    <source>
        <strain evidence="2 3">GH-19</strain>
    </source>
</reference>
<feature type="compositionally biased region" description="Polar residues" evidence="1">
    <location>
        <begin position="302"/>
        <end position="312"/>
    </location>
</feature>
<proteinExistence type="predicted"/>
<feature type="compositionally biased region" description="Polar residues" evidence="1">
    <location>
        <begin position="191"/>
        <end position="207"/>
    </location>
</feature>
<accession>A0ABR1IMR2</accession>
<name>A0ABR1IMR2_9AGAR</name>
<comment type="caution">
    <text evidence="2">The sequence shown here is derived from an EMBL/GenBank/DDBJ whole genome shotgun (WGS) entry which is preliminary data.</text>
</comment>
<feature type="compositionally biased region" description="Polar residues" evidence="1">
    <location>
        <begin position="238"/>
        <end position="272"/>
    </location>
</feature>
<evidence type="ECO:0000313" key="3">
    <source>
        <dbReference type="Proteomes" id="UP001498398"/>
    </source>
</evidence>
<dbReference type="Proteomes" id="UP001498398">
    <property type="component" value="Unassembled WGS sequence"/>
</dbReference>
<sequence>MPFHWDEHTSLSSKSYWVTSTLPNLIHVTDHQRIFPSTFPGGKQNSNYPYQDPYQAQQNSKTCMPTLMPAEALASAYTSRAIGEHTGLSQDGKEKRREILVGLKPLASGSSRTSLHNTVHKATTTKSMETMKVSLKGGGTDAAETDPQTIFSSAYMSSLKKVESSYTSPQTTTPPTDHLEANMALQTSSYLQSPSLGQPNSNPSSLTLMPHSPQPNSVQDILSKALLTHLTLVNENAQPNTLHPKNTLNEKQNSSPHSPSTGQSDSIQTKTKWPSEHCVHHFKTPTLPTTPIPTTFHAMTTLPRQRPSNSLETKCKKSVPRPSGPTNRGI</sequence>
<gene>
    <name evidence="2" type="ORF">VKT23_019989</name>
</gene>
<feature type="region of interest" description="Disordered" evidence="1">
    <location>
        <begin position="238"/>
        <end position="274"/>
    </location>
</feature>
<keyword evidence="3" id="KW-1185">Reference proteome</keyword>
<feature type="region of interest" description="Disordered" evidence="1">
    <location>
        <begin position="191"/>
        <end position="217"/>
    </location>
</feature>
<feature type="region of interest" description="Disordered" evidence="1">
    <location>
        <begin position="301"/>
        <end position="330"/>
    </location>
</feature>